<feature type="region of interest" description="Disordered" evidence="5">
    <location>
        <begin position="171"/>
        <end position="209"/>
    </location>
</feature>
<dbReference type="Pfam" id="PF01750">
    <property type="entry name" value="HycI"/>
    <property type="match status" value="1"/>
</dbReference>
<protein>
    <submittedName>
        <fullName evidence="6">Hydrogenase maturation protease</fullName>
    </submittedName>
</protein>
<proteinExistence type="inferred from homology"/>
<evidence type="ECO:0000256" key="5">
    <source>
        <dbReference type="SAM" id="MobiDB-lite"/>
    </source>
</evidence>
<dbReference type="GO" id="GO:0008047">
    <property type="term" value="F:enzyme activator activity"/>
    <property type="evidence" value="ECO:0007669"/>
    <property type="project" value="InterPro"/>
</dbReference>
<dbReference type="NCBIfam" id="TIGR00072">
    <property type="entry name" value="hydrog_prot"/>
    <property type="match status" value="1"/>
</dbReference>
<keyword evidence="7" id="KW-1185">Reference proteome</keyword>
<comment type="similarity">
    <text evidence="1">Belongs to the peptidase A31 family.</text>
</comment>
<dbReference type="InterPro" id="IPR000671">
    <property type="entry name" value="Peptidase_A31"/>
</dbReference>
<dbReference type="PANTHER" id="PTHR30302:SF1">
    <property type="entry name" value="HYDROGENASE 2 MATURATION PROTEASE"/>
    <property type="match status" value="1"/>
</dbReference>
<reference evidence="6 7" key="1">
    <citation type="submission" date="2019-12" db="EMBL/GenBank/DDBJ databases">
        <title>Isolation and characterization of three novel carbon monoxide-oxidizing members of Halobacteria from salione crusts and soils.</title>
        <authorList>
            <person name="Myers M.R."/>
            <person name="King G.M."/>
        </authorList>
    </citation>
    <scope>NUCLEOTIDE SEQUENCE [LARGE SCALE GENOMIC DNA]</scope>
    <source>
        <strain evidence="6 7">WSH3</strain>
    </source>
</reference>
<evidence type="ECO:0000256" key="3">
    <source>
        <dbReference type="ARBA" id="ARBA00022750"/>
    </source>
</evidence>
<evidence type="ECO:0000313" key="6">
    <source>
        <dbReference type="EMBL" id="MXR52668.1"/>
    </source>
</evidence>
<dbReference type="RefSeq" id="WP_159764784.1">
    <property type="nucleotide sequence ID" value="NZ_WUUT01000005.1"/>
</dbReference>
<comment type="caution">
    <text evidence="6">The sequence shown here is derived from an EMBL/GenBank/DDBJ whole genome shotgun (WGS) entry which is preliminary data.</text>
</comment>
<dbReference type="PANTHER" id="PTHR30302">
    <property type="entry name" value="HYDROGENASE 1 MATURATION PROTEASE"/>
    <property type="match status" value="1"/>
</dbReference>
<dbReference type="AlphaFoldDB" id="A0A6B0T307"/>
<organism evidence="6 7">
    <name type="scientific">Halovenus carboxidivorans</name>
    <dbReference type="NCBI Taxonomy" id="2692199"/>
    <lineage>
        <taxon>Archaea</taxon>
        <taxon>Methanobacteriati</taxon>
        <taxon>Methanobacteriota</taxon>
        <taxon>Stenosarchaea group</taxon>
        <taxon>Halobacteria</taxon>
        <taxon>Halobacteriales</taxon>
        <taxon>Haloarculaceae</taxon>
        <taxon>Halovenus</taxon>
    </lineage>
</organism>
<dbReference type="Proteomes" id="UP000466535">
    <property type="component" value="Unassembled WGS sequence"/>
</dbReference>
<keyword evidence="2 6" id="KW-0645">Protease</keyword>
<keyword evidence="3" id="KW-0064">Aspartyl protease</keyword>
<evidence type="ECO:0000313" key="7">
    <source>
        <dbReference type="Proteomes" id="UP000466535"/>
    </source>
</evidence>
<gene>
    <name evidence="6" type="ORF">GRX03_13770</name>
</gene>
<dbReference type="Gene3D" id="3.40.50.1450">
    <property type="entry name" value="HybD-like"/>
    <property type="match status" value="1"/>
</dbReference>
<dbReference type="GO" id="GO:0004190">
    <property type="term" value="F:aspartic-type endopeptidase activity"/>
    <property type="evidence" value="ECO:0007669"/>
    <property type="project" value="UniProtKB-KW"/>
</dbReference>
<evidence type="ECO:0000256" key="2">
    <source>
        <dbReference type="ARBA" id="ARBA00022670"/>
    </source>
</evidence>
<name>A0A6B0T307_9EURY</name>
<sequence length="209" mass="22047">MTVAVVGVGNPTMGDDGLGRALVDRIDTEPAPIGRAQFAGTTAMLALEAIDGADRAVVADAVDAPGDPGTIHRFEPGGEGFGEVTMHDFTVTEAIRGCRGVYDLPSQIVVVGAVPATVEPRIGLSTALRRALPAVAAVVRAEAARKRSKLGNHAMDATWYCEDCETEIDPDAVDEHEQQGHSVRGRLRPERLLSQRPSQSHDSTDGGED</sequence>
<dbReference type="SUPFAM" id="SSF53163">
    <property type="entry name" value="HybD-like"/>
    <property type="match status" value="1"/>
</dbReference>
<dbReference type="GO" id="GO:0016485">
    <property type="term" value="P:protein processing"/>
    <property type="evidence" value="ECO:0007669"/>
    <property type="project" value="TreeGrafter"/>
</dbReference>
<evidence type="ECO:0000256" key="1">
    <source>
        <dbReference type="ARBA" id="ARBA00006814"/>
    </source>
</evidence>
<accession>A0A6B0T307</accession>
<dbReference type="CDD" id="cd00518">
    <property type="entry name" value="H2MP"/>
    <property type="match status" value="1"/>
</dbReference>
<evidence type="ECO:0000256" key="4">
    <source>
        <dbReference type="ARBA" id="ARBA00022801"/>
    </source>
</evidence>
<dbReference type="EMBL" id="WUUT01000005">
    <property type="protein sequence ID" value="MXR52668.1"/>
    <property type="molecule type" value="Genomic_DNA"/>
</dbReference>
<keyword evidence="4" id="KW-0378">Hydrolase</keyword>
<dbReference type="OrthoDB" id="350696at2157"/>
<dbReference type="PRINTS" id="PR00446">
    <property type="entry name" value="HYDRGNUPTAKE"/>
</dbReference>
<dbReference type="InterPro" id="IPR023430">
    <property type="entry name" value="Pept_HybD-like_dom_sf"/>
</dbReference>